<dbReference type="PRINTS" id="PR00190">
    <property type="entry name" value="ACTIN"/>
</dbReference>
<dbReference type="InterPro" id="IPR004001">
    <property type="entry name" value="Actin_CS"/>
</dbReference>
<accession>A0A060T6C5</accession>
<dbReference type="PhylomeDB" id="A0A060T6C5"/>
<dbReference type="SUPFAM" id="SSF53067">
    <property type="entry name" value="Actin-like ATPase domain"/>
    <property type="match status" value="2"/>
</dbReference>
<dbReference type="Pfam" id="PF00022">
    <property type="entry name" value="Actin"/>
    <property type="match status" value="1"/>
</dbReference>
<sequence length="436" mass="47640">MSKPLGPDDVTSIVIETGSSATRVGFSGDYSPKYVIPTVYGKIAGEHSPSGKDQYSFGNVDINVPESHKEIYCPLSDGLIQDWPGVSRLWTYIYEHELGMDPREQPLVIPEPTWNPVENKQRALEVALEEFQVPVFSLLKAPLCATYESTKPTALVIDVGAAVASVTPVVDGNVLTRASFHSRFAGDFVNAHIASHLQTQRNLSVTPHYQVASKSVSDPGQPANPSLKTFEDGFISDSYHAYQVQRVLAEFKESTSQVSEVPFNPASLPFARVGSRPFEFPTGFNMSFGPERFTTTEPLFKPSQFPLPNMPPLENAHGLGDMIYGAVTRAIDSSASQSATGLADSYLKNLLSNIIITGGTTLLQGFTSRIEYELGQYFPSHQPRYTIAPTAADRKATTWTGASIVASLGSFDSNVWVTKQDYEEIGALGLAEKRFR</sequence>
<dbReference type="PANTHER" id="PTHR11937">
    <property type="entry name" value="ACTIN"/>
    <property type="match status" value="1"/>
</dbReference>
<dbReference type="InterPro" id="IPR043129">
    <property type="entry name" value="ATPase_NBD"/>
</dbReference>
<evidence type="ECO:0000313" key="2">
    <source>
        <dbReference type="EMBL" id="CDP34696.1"/>
    </source>
</evidence>
<dbReference type="EMBL" id="HG937693">
    <property type="protein sequence ID" value="CDP34696.1"/>
    <property type="molecule type" value="Genomic_DNA"/>
</dbReference>
<reference evidence="2" key="1">
    <citation type="submission" date="2014-02" db="EMBL/GenBank/DDBJ databases">
        <authorList>
            <person name="Genoscope - CEA"/>
        </authorList>
    </citation>
    <scope>NUCLEOTIDE SEQUENCE</scope>
    <source>
        <strain evidence="2">LS3</strain>
    </source>
</reference>
<comment type="similarity">
    <text evidence="1">Belongs to the actin family.</text>
</comment>
<dbReference type="Gene3D" id="3.30.420.40">
    <property type="match status" value="2"/>
</dbReference>
<dbReference type="PROSITE" id="PS00432">
    <property type="entry name" value="ACTINS_2"/>
    <property type="match status" value="1"/>
</dbReference>
<dbReference type="SMART" id="SM00268">
    <property type="entry name" value="ACTIN"/>
    <property type="match status" value="1"/>
</dbReference>
<protein>
    <submittedName>
        <fullName evidence="2">ARAD1C18436p</fullName>
    </submittedName>
</protein>
<name>A0A060T6C5_BLAAD</name>
<gene>
    <name evidence="2" type="ORF">GNLVRS02_ARAD1C18436g</name>
</gene>
<organism evidence="2">
    <name type="scientific">Blastobotrys adeninivorans</name>
    <name type="common">Yeast</name>
    <name type="synonym">Arxula adeninivorans</name>
    <dbReference type="NCBI Taxonomy" id="409370"/>
    <lineage>
        <taxon>Eukaryota</taxon>
        <taxon>Fungi</taxon>
        <taxon>Dikarya</taxon>
        <taxon>Ascomycota</taxon>
        <taxon>Saccharomycotina</taxon>
        <taxon>Dipodascomycetes</taxon>
        <taxon>Dipodascales</taxon>
        <taxon>Trichomonascaceae</taxon>
        <taxon>Blastobotrys</taxon>
    </lineage>
</organism>
<dbReference type="Gene3D" id="3.90.640.10">
    <property type="entry name" value="Actin, Chain A, domain 4"/>
    <property type="match status" value="1"/>
</dbReference>
<dbReference type="InterPro" id="IPR004000">
    <property type="entry name" value="Actin"/>
</dbReference>
<reference evidence="2" key="2">
    <citation type="submission" date="2014-06" db="EMBL/GenBank/DDBJ databases">
        <title>The complete genome of Blastobotrys (Arxula) adeninivorans LS3 - a yeast of biotechnological interest.</title>
        <authorList>
            <person name="Kunze G."/>
            <person name="Gaillardin C."/>
            <person name="Czernicka M."/>
            <person name="Durrens P."/>
            <person name="Martin T."/>
            <person name="Boer E."/>
            <person name="Gabaldon T."/>
            <person name="Cruz J."/>
            <person name="Talla E."/>
            <person name="Marck C."/>
            <person name="Goffeau A."/>
            <person name="Barbe V."/>
            <person name="Baret P."/>
            <person name="Baronian K."/>
            <person name="Beier S."/>
            <person name="Bleykasten C."/>
            <person name="Bode R."/>
            <person name="Casaregola S."/>
            <person name="Despons L."/>
            <person name="Fairhead C."/>
            <person name="Giersberg M."/>
            <person name="Gierski P."/>
            <person name="Hahnel U."/>
            <person name="Hartmann A."/>
            <person name="Jankowska D."/>
            <person name="Jubin C."/>
            <person name="Jung P."/>
            <person name="Lafontaine I."/>
            <person name="Leh-Louis V."/>
            <person name="Lemaire M."/>
            <person name="Marcet-Houben M."/>
            <person name="Mascher M."/>
            <person name="Morel G."/>
            <person name="Richard G.-F."/>
            <person name="Riechen J."/>
            <person name="Sacerdot C."/>
            <person name="Sarkar A."/>
            <person name="Savel G."/>
            <person name="Schacherer J."/>
            <person name="Sherman D."/>
            <person name="Straub M.-L."/>
            <person name="Stein N."/>
            <person name="Thierry A."/>
            <person name="Trautwein-Schult A."/>
            <person name="Westhof E."/>
            <person name="Worch S."/>
            <person name="Dujon B."/>
            <person name="Souciet J.-L."/>
            <person name="Wincker P."/>
            <person name="Scholz U."/>
            <person name="Neuveglise N."/>
        </authorList>
    </citation>
    <scope>NUCLEOTIDE SEQUENCE</scope>
    <source>
        <strain evidence="2">LS3</strain>
    </source>
</reference>
<proteinExistence type="inferred from homology"/>
<dbReference type="AlphaFoldDB" id="A0A060T6C5"/>
<evidence type="ECO:0000256" key="1">
    <source>
        <dbReference type="RuleBase" id="RU000487"/>
    </source>
</evidence>